<evidence type="ECO:0000256" key="5">
    <source>
        <dbReference type="ARBA" id="ARBA00038210"/>
    </source>
</evidence>
<keyword evidence="2" id="KW-0677">Repeat</keyword>
<feature type="region of interest" description="Disordered" evidence="7">
    <location>
        <begin position="1"/>
        <end position="31"/>
    </location>
</feature>
<dbReference type="PANTHER" id="PTHR12558">
    <property type="entry name" value="CELL DIVISION CYCLE 16,23,27"/>
    <property type="match status" value="1"/>
</dbReference>
<evidence type="ECO:0000256" key="1">
    <source>
        <dbReference type="ARBA" id="ARBA00004123"/>
    </source>
</evidence>
<evidence type="ECO:0000313" key="9">
    <source>
        <dbReference type="Proteomes" id="UP001408789"/>
    </source>
</evidence>
<organism evidence="8 9">
    <name type="scientific">Deinandra increscens subsp. villosa</name>
    <dbReference type="NCBI Taxonomy" id="3103831"/>
    <lineage>
        <taxon>Eukaryota</taxon>
        <taxon>Viridiplantae</taxon>
        <taxon>Streptophyta</taxon>
        <taxon>Embryophyta</taxon>
        <taxon>Tracheophyta</taxon>
        <taxon>Spermatophyta</taxon>
        <taxon>Magnoliopsida</taxon>
        <taxon>eudicotyledons</taxon>
        <taxon>Gunneridae</taxon>
        <taxon>Pentapetalae</taxon>
        <taxon>asterids</taxon>
        <taxon>campanulids</taxon>
        <taxon>Asterales</taxon>
        <taxon>Asteraceae</taxon>
        <taxon>Asteroideae</taxon>
        <taxon>Heliantheae alliance</taxon>
        <taxon>Madieae</taxon>
        <taxon>Madiinae</taxon>
        <taxon>Deinandra</taxon>
    </lineage>
</organism>
<dbReference type="InterPro" id="IPR011990">
    <property type="entry name" value="TPR-like_helical_dom_sf"/>
</dbReference>
<dbReference type="PANTHER" id="PTHR12558:SF13">
    <property type="entry name" value="CELL DIVISION CYCLE PROTEIN 27 HOMOLOG"/>
    <property type="match status" value="1"/>
</dbReference>
<dbReference type="InterPro" id="IPR019734">
    <property type="entry name" value="TPR_rpt"/>
</dbReference>
<evidence type="ECO:0000256" key="6">
    <source>
        <dbReference type="PROSITE-ProRule" id="PRU00339"/>
    </source>
</evidence>
<dbReference type="Proteomes" id="UP001408789">
    <property type="component" value="Unassembled WGS sequence"/>
</dbReference>
<dbReference type="GO" id="GO:0007091">
    <property type="term" value="P:metaphase/anaphase transition of mitotic cell cycle"/>
    <property type="evidence" value="ECO:0007669"/>
    <property type="project" value="TreeGrafter"/>
</dbReference>
<dbReference type="Pfam" id="PF13181">
    <property type="entry name" value="TPR_8"/>
    <property type="match status" value="1"/>
</dbReference>
<feature type="repeat" description="TPR" evidence="6">
    <location>
        <begin position="371"/>
        <end position="404"/>
    </location>
</feature>
<proteinExistence type="inferred from homology"/>
<evidence type="ECO:0000256" key="2">
    <source>
        <dbReference type="ARBA" id="ARBA00022737"/>
    </source>
</evidence>
<comment type="caution">
    <text evidence="8">The sequence shown here is derived from an EMBL/GenBank/DDBJ whole genome shotgun (WGS) entry which is preliminary data.</text>
</comment>
<feature type="repeat" description="TPR" evidence="6">
    <location>
        <begin position="303"/>
        <end position="336"/>
    </location>
</feature>
<dbReference type="EMBL" id="JBCNJP010000017">
    <property type="protein sequence ID" value="KAK9064325.1"/>
    <property type="molecule type" value="Genomic_DNA"/>
</dbReference>
<evidence type="ECO:0000256" key="4">
    <source>
        <dbReference type="ARBA" id="ARBA00023242"/>
    </source>
</evidence>
<feature type="region of interest" description="Disordered" evidence="7">
    <location>
        <begin position="139"/>
        <end position="188"/>
    </location>
</feature>
<keyword evidence="9" id="KW-1185">Reference proteome</keyword>
<feature type="compositionally biased region" description="Polar residues" evidence="7">
    <location>
        <begin position="157"/>
        <end position="169"/>
    </location>
</feature>
<dbReference type="GO" id="GO:0005737">
    <property type="term" value="C:cytoplasm"/>
    <property type="evidence" value="ECO:0007669"/>
    <property type="project" value="TreeGrafter"/>
</dbReference>
<protein>
    <submittedName>
        <fullName evidence="8">Uncharacterized protein</fullName>
    </submittedName>
</protein>
<name>A0AAP0D1A7_9ASTR</name>
<dbReference type="PROSITE" id="PS50005">
    <property type="entry name" value="TPR"/>
    <property type="match status" value="4"/>
</dbReference>
<feature type="repeat" description="TPR" evidence="6">
    <location>
        <begin position="337"/>
        <end position="370"/>
    </location>
</feature>
<evidence type="ECO:0000256" key="7">
    <source>
        <dbReference type="SAM" id="MobiDB-lite"/>
    </source>
</evidence>
<keyword evidence="3 6" id="KW-0802">TPR repeat</keyword>
<feature type="repeat" description="TPR" evidence="6">
    <location>
        <begin position="473"/>
        <end position="506"/>
    </location>
</feature>
<reference evidence="8 9" key="1">
    <citation type="submission" date="2024-04" db="EMBL/GenBank/DDBJ databases">
        <title>The reference genome of an endangered Asteraceae, Deinandra increscens subsp. villosa, native to the Central Coast of California.</title>
        <authorList>
            <person name="Guilliams M."/>
            <person name="Hasenstab-Lehman K."/>
            <person name="Meyer R."/>
            <person name="Mcevoy S."/>
        </authorList>
    </citation>
    <scope>NUCLEOTIDE SEQUENCE [LARGE SCALE GENOMIC DNA]</scope>
    <source>
        <tissue evidence="8">Leaf</tissue>
    </source>
</reference>
<gene>
    <name evidence="8" type="ORF">SSX86_015705</name>
</gene>
<dbReference type="GO" id="GO:0051301">
    <property type="term" value="P:cell division"/>
    <property type="evidence" value="ECO:0007669"/>
    <property type="project" value="TreeGrafter"/>
</dbReference>
<dbReference type="AlphaFoldDB" id="A0AAP0D1A7"/>
<dbReference type="FunFam" id="1.25.40.10:FF:000018">
    <property type="entry name" value="Cell division cycle protein 27 homolog B"/>
    <property type="match status" value="1"/>
</dbReference>
<dbReference type="GO" id="GO:0005680">
    <property type="term" value="C:anaphase-promoting complex"/>
    <property type="evidence" value="ECO:0007669"/>
    <property type="project" value="UniProtKB-ARBA"/>
</dbReference>
<dbReference type="Gene3D" id="1.25.40.10">
    <property type="entry name" value="Tetratricopeptide repeat domain"/>
    <property type="match status" value="3"/>
</dbReference>
<dbReference type="SUPFAM" id="SSF48452">
    <property type="entry name" value="TPR-like"/>
    <property type="match status" value="2"/>
</dbReference>
<evidence type="ECO:0000313" key="8">
    <source>
        <dbReference type="EMBL" id="KAK9064325.1"/>
    </source>
</evidence>
<keyword evidence="4" id="KW-0539">Nucleus</keyword>
<dbReference type="SMART" id="SM00028">
    <property type="entry name" value="TPR"/>
    <property type="match status" value="7"/>
</dbReference>
<comment type="subcellular location">
    <subcellularLocation>
        <location evidence="1">Nucleus</location>
    </subcellularLocation>
</comment>
<dbReference type="Pfam" id="PF14559">
    <property type="entry name" value="TPR_19"/>
    <property type="match status" value="1"/>
</dbReference>
<dbReference type="GO" id="GO:0016567">
    <property type="term" value="P:protein ubiquitination"/>
    <property type="evidence" value="ECO:0007669"/>
    <property type="project" value="TreeGrafter"/>
</dbReference>
<feature type="compositionally biased region" description="Polar residues" evidence="7">
    <location>
        <begin position="15"/>
        <end position="25"/>
    </location>
</feature>
<dbReference type="GO" id="GO:0031145">
    <property type="term" value="P:anaphase-promoting complex-dependent catabolic process"/>
    <property type="evidence" value="ECO:0007669"/>
    <property type="project" value="TreeGrafter"/>
</dbReference>
<evidence type="ECO:0000256" key="3">
    <source>
        <dbReference type="ARBA" id="ARBA00022803"/>
    </source>
</evidence>
<accession>A0AAP0D1A7</accession>
<comment type="similarity">
    <text evidence="5">Belongs to the APC3/CDC27 family.</text>
</comment>
<sequence>MDLLKEAETALCPSNEPSSEFSGVSHSPPAILRNMLPNGPTSSSVCADASQRSTVKSIIQAPRRKLVDEGKLKMISGRLFSDSGPRRSTRVAGEGVSTANINGITVAGNGTNHSSKYPSISKLGSAAFRSVTVRKGQSLSTETFSEGVRSELDDTRSNTATTTSGSSLPPDTRSCEHDSSVSRASMSVSKPASGGLQVLSLLKIIGEGYRLSCLYRCQDALDVFMQLPHKHYNTGWVLSQVGKAHFELVDYLEAERAFNNARLASPYSLEGMDIYSTVLYHLKEDMKLSYLAQELISTDRLAPQSWCATGNCYSMQKDHETALKNFQRAVQLNSRFVYAHTLCGHEYVALDDFENGIRSYQNALQIDVRHYNAWHGLAMIYLHQEKYEFSKHHFQRALYINAHSSIIMTYLGTSLHALKRNEEALAVIEKAIIADKKNPLPMYQKANILVSMGEFDSALNVLEELKEYAPHESSVYALMGKIYKRRDMYDMAMLHFGLALDLKPSATDVAAIKADIEKLHMPDELED</sequence>